<gene>
    <name evidence="1" type="ORF">FCALED_LOCUS7303</name>
</gene>
<dbReference type="Proteomes" id="UP000789570">
    <property type="component" value="Unassembled WGS sequence"/>
</dbReference>
<comment type="caution">
    <text evidence="1">The sequence shown here is derived from an EMBL/GenBank/DDBJ whole genome shotgun (WGS) entry which is preliminary data.</text>
</comment>
<name>A0A9N9BT93_9GLOM</name>
<protein>
    <submittedName>
        <fullName evidence="1">16033_t:CDS:1</fullName>
    </submittedName>
</protein>
<evidence type="ECO:0000313" key="1">
    <source>
        <dbReference type="EMBL" id="CAG8575254.1"/>
    </source>
</evidence>
<organism evidence="1 2">
    <name type="scientific">Funneliformis caledonium</name>
    <dbReference type="NCBI Taxonomy" id="1117310"/>
    <lineage>
        <taxon>Eukaryota</taxon>
        <taxon>Fungi</taxon>
        <taxon>Fungi incertae sedis</taxon>
        <taxon>Mucoromycota</taxon>
        <taxon>Glomeromycotina</taxon>
        <taxon>Glomeromycetes</taxon>
        <taxon>Glomerales</taxon>
        <taxon>Glomeraceae</taxon>
        <taxon>Funneliformis</taxon>
    </lineage>
</organism>
<reference evidence="1" key="1">
    <citation type="submission" date="2021-06" db="EMBL/GenBank/DDBJ databases">
        <authorList>
            <person name="Kallberg Y."/>
            <person name="Tangrot J."/>
            <person name="Rosling A."/>
        </authorList>
    </citation>
    <scope>NUCLEOTIDE SEQUENCE</scope>
    <source>
        <strain evidence="1">UK204</strain>
    </source>
</reference>
<proteinExistence type="predicted"/>
<evidence type="ECO:0000313" key="2">
    <source>
        <dbReference type="Proteomes" id="UP000789570"/>
    </source>
</evidence>
<sequence>MEGKTFSGKSKDSVQFEVKFSKATYYKTGKTVDYVIVIEEDTPYHQYHPYALFVLHENCQSFYTPGVNNKEQVEIDVNDDNKSITIIARGLEIEQSENVIFNNLPTKFVVNIDIQKRVNLKERANVIMENGVTTVQFKMLNNKRKIQIA</sequence>
<keyword evidence="2" id="KW-1185">Reference proteome</keyword>
<dbReference type="EMBL" id="CAJVPQ010001910">
    <property type="protein sequence ID" value="CAG8575254.1"/>
    <property type="molecule type" value="Genomic_DNA"/>
</dbReference>
<dbReference type="OrthoDB" id="2440470at2759"/>
<dbReference type="AlphaFoldDB" id="A0A9N9BT93"/>
<accession>A0A9N9BT93</accession>